<comment type="caution">
    <text evidence="5">The sequence shown here is derived from an EMBL/GenBank/DDBJ whole genome shotgun (WGS) entry which is preliminary data.</text>
</comment>
<dbReference type="GO" id="GO:0003700">
    <property type="term" value="F:DNA-binding transcription factor activity"/>
    <property type="evidence" value="ECO:0007669"/>
    <property type="project" value="InterPro"/>
</dbReference>
<name>A0A927N0Q3_9ACTN</name>
<dbReference type="InterPro" id="IPR050204">
    <property type="entry name" value="AraC_XylS_family_regulators"/>
</dbReference>
<accession>A0A927N0Q3</accession>
<dbReference type="GO" id="GO:0043565">
    <property type="term" value="F:sequence-specific DNA binding"/>
    <property type="evidence" value="ECO:0007669"/>
    <property type="project" value="InterPro"/>
</dbReference>
<dbReference type="PANTHER" id="PTHR46796">
    <property type="entry name" value="HTH-TYPE TRANSCRIPTIONAL ACTIVATOR RHAS-RELATED"/>
    <property type="match status" value="1"/>
</dbReference>
<evidence type="ECO:0000256" key="1">
    <source>
        <dbReference type="ARBA" id="ARBA00023015"/>
    </source>
</evidence>
<feature type="domain" description="HTH araC/xylS-type" evidence="4">
    <location>
        <begin position="93"/>
        <end position="191"/>
    </location>
</feature>
<dbReference type="Proteomes" id="UP000638648">
    <property type="component" value="Unassembled WGS sequence"/>
</dbReference>
<dbReference type="Gene3D" id="1.10.10.60">
    <property type="entry name" value="Homeodomain-like"/>
    <property type="match status" value="1"/>
</dbReference>
<keyword evidence="6" id="KW-1185">Reference proteome</keyword>
<evidence type="ECO:0000259" key="4">
    <source>
        <dbReference type="PROSITE" id="PS01124"/>
    </source>
</evidence>
<reference evidence="5" key="1">
    <citation type="submission" date="2020-10" db="EMBL/GenBank/DDBJ databases">
        <title>Sequencing the genomes of 1000 actinobacteria strains.</title>
        <authorList>
            <person name="Klenk H.-P."/>
        </authorList>
    </citation>
    <scope>NUCLEOTIDE SEQUENCE</scope>
    <source>
        <strain evidence="5">DSM 45354</strain>
    </source>
</reference>
<organism evidence="5 6">
    <name type="scientific">Actinopolymorpha pittospori</name>
    <dbReference type="NCBI Taxonomy" id="648752"/>
    <lineage>
        <taxon>Bacteria</taxon>
        <taxon>Bacillati</taxon>
        <taxon>Actinomycetota</taxon>
        <taxon>Actinomycetes</taxon>
        <taxon>Propionibacteriales</taxon>
        <taxon>Actinopolymorphaceae</taxon>
        <taxon>Actinopolymorpha</taxon>
    </lineage>
</organism>
<evidence type="ECO:0000313" key="5">
    <source>
        <dbReference type="EMBL" id="MBE1609652.1"/>
    </source>
</evidence>
<gene>
    <name evidence="5" type="ORF">HEB94_006500</name>
</gene>
<dbReference type="InterPro" id="IPR029062">
    <property type="entry name" value="Class_I_gatase-like"/>
</dbReference>
<dbReference type="EMBL" id="JADBEM010000001">
    <property type="protein sequence ID" value="MBE1609652.1"/>
    <property type="molecule type" value="Genomic_DNA"/>
</dbReference>
<evidence type="ECO:0000256" key="2">
    <source>
        <dbReference type="ARBA" id="ARBA00023125"/>
    </source>
</evidence>
<dbReference type="RefSeq" id="WP_192753193.1">
    <property type="nucleotide sequence ID" value="NZ_BAABJL010000168.1"/>
</dbReference>
<dbReference type="PROSITE" id="PS01124">
    <property type="entry name" value="HTH_ARAC_FAMILY_2"/>
    <property type="match status" value="1"/>
</dbReference>
<dbReference type="PROSITE" id="PS00041">
    <property type="entry name" value="HTH_ARAC_FAMILY_1"/>
    <property type="match status" value="1"/>
</dbReference>
<dbReference type="InterPro" id="IPR018062">
    <property type="entry name" value="HTH_AraC-typ_CS"/>
</dbReference>
<keyword evidence="1" id="KW-0805">Transcription regulation</keyword>
<proteinExistence type="predicted"/>
<keyword evidence="2" id="KW-0238">DNA-binding</keyword>
<keyword evidence="3" id="KW-0804">Transcription</keyword>
<sequence length="200" mass="21941">MSTNWFCARVLAELYPQVEVDASVLYVDNGDVVASAGTSAGIDACLHVVRRIWGARAATAIARRMVVPPLRSGGQAQYIAQPVPDGNEDPDLADVMGYVLENLGSRLDVGQLARHAHLTRRTFDRGFRDATGSSPMRWVLGQRILQAQRLLEDTDLSVDAVASQVGLSTGVTLRPHFRRLVGVSPQRYREAFRLTEAEAR</sequence>
<dbReference type="SUPFAM" id="SSF46689">
    <property type="entry name" value="Homeodomain-like"/>
    <property type="match status" value="2"/>
</dbReference>
<protein>
    <submittedName>
        <fullName evidence="5">Transcriptional regulator GlxA family with amidase domain</fullName>
    </submittedName>
</protein>
<evidence type="ECO:0000313" key="6">
    <source>
        <dbReference type="Proteomes" id="UP000638648"/>
    </source>
</evidence>
<dbReference type="InterPro" id="IPR009057">
    <property type="entry name" value="Homeodomain-like_sf"/>
</dbReference>
<dbReference type="InterPro" id="IPR018060">
    <property type="entry name" value="HTH_AraC"/>
</dbReference>
<evidence type="ECO:0000256" key="3">
    <source>
        <dbReference type="ARBA" id="ARBA00023163"/>
    </source>
</evidence>
<dbReference type="AlphaFoldDB" id="A0A927N0Q3"/>
<dbReference type="Pfam" id="PF12833">
    <property type="entry name" value="HTH_18"/>
    <property type="match status" value="1"/>
</dbReference>
<dbReference type="SUPFAM" id="SSF52317">
    <property type="entry name" value="Class I glutamine amidotransferase-like"/>
    <property type="match status" value="1"/>
</dbReference>
<dbReference type="SMART" id="SM00342">
    <property type="entry name" value="HTH_ARAC"/>
    <property type="match status" value="1"/>
</dbReference>
<dbReference type="Gene3D" id="3.40.50.880">
    <property type="match status" value="1"/>
</dbReference>